<gene>
    <name evidence="2" type="ORF">BES34_013745</name>
</gene>
<feature type="transmembrane region" description="Helical" evidence="1">
    <location>
        <begin position="93"/>
        <end position="118"/>
    </location>
</feature>
<feature type="transmembrane region" description="Helical" evidence="1">
    <location>
        <begin position="12"/>
        <end position="33"/>
    </location>
</feature>
<dbReference type="RefSeq" id="WP_010413072.1">
    <property type="nucleotide sequence ID" value="NZ_MCRM02000014.1"/>
</dbReference>
<keyword evidence="1" id="KW-0472">Membrane</keyword>
<feature type="transmembrane region" description="Helical" evidence="1">
    <location>
        <begin position="180"/>
        <end position="201"/>
    </location>
</feature>
<name>A0ABX4YGM6_9LEPT</name>
<evidence type="ECO:0000313" key="2">
    <source>
        <dbReference type="EMBL" id="PNV74422.1"/>
    </source>
</evidence>
<dbReference type="EMBL" id="MCRM02000014">
    <property type="protein sequence ID" value="PNV74422.1"/>
    <property type="molecule type" value="Genomic_DNA"/>
</dbReference>
<dbReference type="Proteomes" id="UP000094669">
    <property type="component" value="Unassembled WGS sequence"/>
</dbReference>
<organism evidence="2 3">
    <name type="scientific">Leptospira inadai serovar Lyme</name>
    <dbReference type="NCBI Taxonomy" id="293084"/>
    <lineage>
        <taxon>Bacteria</taxon>
        <taxon>Pseudomonadati</taxon>
        <taxon>Spirochaetota</taxon>
        <taxon>Spirochaetia</taxon>
        <taxon>Leptospirales</taxon>
        <taxon>Leptospiraceae</taxon>
        <taxon>Leptospira</taxon>
    </lineage>
</organism>
<proteinExistence type="predicted"/>
<evidence type="ECO:0000256" key="1">
    <source>
        <dbReference type="SAM" id="Phobius"/>
    </source>
</evidence>
<feature type="transmembrane region" description="Helical" evidence="1">
    <location>
        <begin position="221"/>
        <end position="243"/>
    </location>
</feature>
<protein>
    <submittedName>
        <fullName evidence="2">Uncharacterized protein</fullName>
    </submittedName>
</protein>
<reference evidence="2" key="1">
    <citation type="submission" date="2018-01" db="EMBL/GenBank/DDBJ databases">
        <title>Genomic characterization of Leptospira inadai serogroup Lyme isolated from captured rat in Brazil and comparative analysis with human reference strain.</title>
        <authorList>
            <person name="Moreno L.Z."/>
            <person name="Loureiro A.P."/>
            <person name="Miraglia F."/>
            <person name="Kremer F.S."/>
            <person name="Eslabao M.R."/>
            <person name="Dellagostin O.A."/>
            <person name="Lilenbaum W."/>
            <person name="Moreno A.M."/>
        </authorList>
    </citation>
    <scope>NUCLEOTIDE SEQUENCE [LARGE SCALE GENOMIC DNA]</scope>
    <source>
        <strain evidence="2">M34/99</strain>
    </source>
</reference>
<sequence>MRIFLEFKNYLLTLRTFWFFWGIRVVLSIYISYTSFIIFSSLLNGEGVDRSNFLFSLAQTVQLFVLIGTFFLIRRDMDSENPVTKKEFFLFLLRVLGLILALVLCFVIFSFVLSLFGIGASKDAPDEPAGKSSTIQSIRAFSIMVVAIPIITFLFSVQVGSLKVFPGWRNLRSVIKDREFLLSWLLTLIVSLGSYVLSFALAGIPDVSELETVYKHSRTAVIVYSIPALFYEFLYALPVFAYLRSMNRKRAESKP</sequence>
<keyword evidence="3" id="KW-1185">Reference proteome</keyword>
<keyword evidence="1" id="KW-1133">Transmembrane helix</keyword>
<keyword evidence="1" id="KW-0812">Transmembrane</keyword>
<comment type="caution">
    <text evidence="2">The sequence shown here is derived from an EMBL/GenBank/DDBJ whole genome shotgun (WGS) entry which is preliminary data.</text>
</comment>
<accession>A0ABX4YGM6</accession>
<feature type="transmembrane region" description="Helical" evidence="1">
    <location>
        <begin position="53"/>
        <end position="73"/>
    </location>
</feature>
<evidence type="ECO:0000313" key="3">
    <source>
        <dbReference type="Proteomes" id="UP000094669"/>
    </source>
</evidence>
<feature type="transmembrane region" description="Helical" evidence="1">
    <location>
        <begin position="138"/>
        <end position="159"/>
    </location>
</feature>